<feature type="domain" description="GTA TIM-barrel-like" evidence="1">
    <location>
        <begin position="426"/>
        <end position="730"/>
    </location>
</feature>
<dbReference type="SUPFAM" id="SSF51445">
    <property type="entry name" value="(Trans)glycosidases"/>
    <property type="match status" value="1"/>
</dbReference>
<dbReference type="CDD" id="cd19607">
    <property type="entry name" value="GTA_TIM-barrel-like"/>
    <property type="match status" value="1"/>
</dbReference>
<reference evidence="4 5" key="1">
    <citation type="submission" date="2020-08" db="EMBL/GenBank/DDBJ databases">
        <title>Genomic Encyclopedia of Type Strains, Phase IV (KMG-IV): sequencing the most valuable type-strain genomes for metagenomic binning, comparative biology and taxonomic classification.</title>
        <authorList>
            <person name="Goeker M."/>
        </authorList>
    </citation>
    <scope>NUCLEOTIDE SEQUENCE [LARGE SCALE GENOMIC DNA]</scope>
    <source>
        <strain evidence="4 5">DSM 7050</strain>
    </source>
</reference>
<dbReference type="EMBL" id="JACHOT010000005">
    <property type="protein sequence ID" value="MBB4651810.1"/>
    <property type="molecule type" value="Genomic_DNA"/>
</dbReference>
<sequence>MATILLQAAGAFLGGMLGPIGTAIGTAAGALAGYVVDRALIDGTRRIEGPPLAGARPFTAEEGASLPRIYGSARVGGTLIWATRFKETRSTRRQGKMGPKVTEYAYYGNAAFALCEGEIAGVRRVWADGREIDRNTIELRIHLGTEGQAVDPLIAAKQGAGNAPAYRGVAYAVVENLDIGEYGNRIPQMQFEVIRPIGELRSHVRAISLIPGATEYGLSTSLVRRQRRPGDTEAVNRHVLYAGTDIAASLDELQMLCPNLENVALVVAWFGTDLRAGHCRIRPGVTQPSTSGLSAAWQVSGIGRPEAMVVSTHAGGPAYGGTPSDKSVREAIAEIKARGLKVTLYPFVMMDIAEGNSLPDPYGHSSQPSYPWRGRITCAPAPLLPGTVDRTAAARSQIDAFSGAALRTQFAAAGDTISFGGNPGDWGYRRFILHYAHLAAAAGGVDAFLIGTELRGLTTLRDGANAFPFVEKLCTLASDARAVLGSACRITYGADWSEYYGHQPGDGSGDVYFHLDQLWAHPAIDAIGIDNYMPLSDWRDGDYAGGNLDGFASPYDPAALGSMIAGGEGFDWYYPNFEARQSRSRTPISDGAHGKPWVFRYKDLVGWWSNQHHNRPGGVEAATPTAWVPRSKPIWFTELGCPAIDKGPNQPNMFPDVKSAEDGTPYFSNGGRSDIAQRRLLEAHAAHWDPASAGFNGAHNPLSPVYGGRMVDVARSYVWAWDARPYPVFPLQSRVWSDGAGWHRGHWLNGRFGSPTVADLINAILRDHGLPPANVDGVEGTVTGYVIADPASARGALEPLVDLFGLSASQQPGGLAFKRTTASNIAAIELTDLAFDGENAVAETARSPDHDLPAEAILSFRDPVADYQSASVRSTRFAAEGSRQHGLSFPGVLEAGQARMLADDWMRRTWQERERVSFALAEPRADIVPGTIIKLPASGSTSEFLVTEIEQGLVRKVAARQMARSVPMPWRSSNPGVAATAPVVAGQPHAVFLDLPMMDGSTANPHLQFRVAVTQTPWRSQALFVSPEETGFALRGSVGRRADMGVLTAMLAPGKEGRIDRAAALTVELYGGELASVSRLQLLNGANLVAVRSAGGAWEALQFESAEQIAPEIWRLRGLLRGQFGTGDAAAAGAAVGADLVVLDEGVVPAGLLAGEAGLQLNWRVGPLGADFSSASFSASSETGGKRALMPFSPVHLRGRRAGGGDLSLWWIRRGRIDADSWEASDIPLGEEREEYRVEVSATGGGVLRSATVSTPAWIYAAADIVADFGVPPPAVDITVRQLSVATGPGLPVTRRFSLA</sequence>
<dbReference type="Pfam" id="PF23666">
    <property type="entry name" value="Rcc01698_C"/>
    <property type="match status" value="1"/>
</dbReference>
<dbReference type="Proteomes" id="UP000539538">
    <property type="component" value="Unassembled WGS sequence"/>
</dbReference>
<dbReference type="InterPro" id="IPR017853">
    <property type="entry name" value="GH"/>
</dbReference>
<dbReference type="Pfam" id="PF13547">
    <property type="entry name" value="GTA_TIM"/>
    <property type="match status" value="1"/>
</dbReference>
<dbReference type="InterPro" id="IPR025195">
    <property type="entry name" value="GTA_TIM_dom"/>
</dbReference>
<protein>
    <recommendedName>
        <fullName evidence="6">Host specificity protein</fullName>
    </recommendedName>
</protein>
<feature type="domain" description="Rcc01698-like C-terminal" evidence="3">
    <location>
        <begin position="1042"/>
        <end position="1141"/>
    </location>
</feature>
<evidence type="ECO:0008006" key="6">
    <source>
        <dbReference type="Google" id="ProtNLM"/>
    </source>
</evidence>
<proteinExistence type="predicted"/>
<dbReference type="Gene3D" id="3.20.20.80">
    <property type="entry name" value="Glycosidases"/>
    <property type="match status" value="1"/>
</dbReference>
<evidence type="ECO:0000259" key="3">
    <source>
        <dbReference type="Pfam" id="PF23666"/>
    </source>
</evidence>
<comment type="caution">
    <text evidence="4">The sequence shown here is derived from an EMBL/GenBank/DDBJ whole genome shotgun (WGS) entry which is preliminary data.</text>
</comment>
<evidence type="ECO:0000313" key="4">
    <source>
        <dbReference type="EMBL" id="MBB4651810.1"/>
    </source>
</evidence>
<organism evidence="4 5">
    <name type="scientific">Aminobacter niigataensis</name>
    <dbReference type="NCBI Taxonomy" id="83265"/>
    <lineage>
        <taxon>Bacteria</taxon>
        <taxon>Pseudomonadati</taxon>
        <taxon>Pseudomonadota</taxon>
        <taxon>Alphaproteobacteria</taxon>
        <taxon>Hyphomicrobiales</taxon>
        <taxon>Phyllobacteriaceae</taxon>
        <taxon>Aminobacter</taxon>
    </lineage>
</organism>
<dbReference type="InterPro" id="IPR032876">
    <property type="entry name" value="J_dom"/>
</dbReference>
<dbReference type="Pfam" id="PF13550">
    <property type="entry name" value="Phage-tail_3"/>
    <property type="match status" value="1"/>
</dbReference>
<dbReference type="InterPro" id="IPR056490">
    <property type="entry name" value="Rcc01698_C"/>
</dbReference>
<keyword evidence="5" id="KW-1185">Reference proteome</keyword>
<feature type="domain" description="Tip attachment protein J" evidence="2">
    <location>
        <begin position="790"/>
        <end position="950"/>
    </location>
</feature>
<dbReference type="RefSeq" id="WP_183263539.1">
    <property type="nucleotide sequence ID" value="NZ_BAAAVZ010000003.1"/>
</dbReference>
<evidence type="ECO:0000313" key="5">
    <source>
        <dbReference type="Proteomes" id="UP000539538"/>
    </source>
</evidence>
<evidence type="ECO:0000259" key="2">
    <source>
        <dbReference type="Pfam" id="PF13550"/>
    </source>
</evidence>
<name>A0ABR6L735_9HYPH</name>
<accession>A0ABR6L735</accession>
<gene>
    <name evidence="4" type="ORF">GGQ99_003583</name>
</gene>
<evidence type="ECO:0000259" key="1">
    <source>
        <dbReference type="Pfam" id="PF13547"/>
    </source>
</evidence>